<dbReference type="PANTHER" id="PTHR33306">
    <property type="entry name" value="EXPRESSED PROTEIN-RELATED-RELATED"/>
    <property type="match status" value="1"/>
</dbReference>
<evidence type="ECO:0000256" key="2">
    <source>
        <dbReference type="SAM" id="Phobius"/>
    </source>
</evidence>
<feature type="transmembrane region" description="Helical" evidence="2">
    <location>
        <begin position="16"/>
        <end position="35"/>
    </location>
</feature>
<keyword evidence="2" id="KW-0472">Membrane</keyword>
<keyword evidence="2" id="KW-0812">Transmembrane</keyword>
<proteinExistence type="predicted"/>
<reference evidence="3" key="1">
    <citation type="submission" date="2015-06" db="UniProtKB">
        <authorList>
            <consortium name="EnsemblPlants"/>
        </authorList>
    </citation>
    <scope>IDENTIFICATION</scope>
</reference>
<feature type="transmembrane region" description="Helical" evidence="2">
    <location>
        <begin position="47"/>
        <end position="68"/>
    </location>
</feature>
<organism evidence="3">
    <name type="scientific">Aegilops tauschii</name>
    <name type="common">Tausch's goatgrass</name>
    <name type="synonym">Aegilops squarrosa</name>
    <dbReference type="NCBI Taxonomy" id="37682"/>
    <lineage>
        <taxon>Eukaryota</taxon>
        <taxon>Viridiplantae</taxon>
        <taxon>Streptophyta</taxon>
        <taxon>Embryophyta</taxon>
        <taxon>Tracheophyta</taxon>
        <taxon>Spermatophyta</taxon>
        <taxon>Magnoliopsida</taxon>
        <taxon>Liliopsida</taxon>
        <taxon>Poales</taxon>
        <taxon>Poaceae</taxon>
        <taxon>BOP clade</taxon>
        <taxon>Pooideae</taxon>
        <taxon>Triticodae</taxon>
        <taxon>Triticeae</taxon>
        <taxon>Triticinae</taxon>
        <taxon>Aegilops</taxon>
    </lineage>
</organism>
<dbReference type="AlphaFoldDB" id="M8C9E0"/>
<keyword evidence="2" id="KW-1133">Transmembrane helix</keyword>
<protein>
    <submittedName>
        <fullName evidence="3">Uncharacterized protein</fullName>
    </submittedName>
</protein>
<name>M8C9E0_AEGTA</name>
<dbReference type="PANTHER" id="PTHR33306:SF1">
    <property type="entry name" value="EXPRESSED PROTEIN"/>
    <property type="match status" value="1"/>
</dbReference>
<feature type="compositionally biased region" description="Basic and acidic residues" evidence="1">
    <location>
        <begin position="150"/>
        <end position="159"/>
    </location>
</feature>
<evidence type="ECO:0000313" key="3">
    <source>
        <dbReference type="EnsemblPlants" id="EMT30718"/>
    </source>
</evidence>
<accession>M8C9E0</accession>
<dbReference type="EnsemblPlants" id="EMT30718">
    <property type="protein sequence ID" value="EMT30718"/>
    <property type="gene ID" value="F775_04164"/>
</dbReference>
<sequence length="159" mass="16757">MADEQYFAGPCGAPHGLLLAGGVGLLVAWPLFVGARGKAVTDAIAELLGPVGLLLLPVGLLLLISLLSSDCGPGVFAFGGSPDAVHHVGGSPIGVAVMLILIPRPSLLPVRALWRRRSDETINQYKVMQKIIKKIANDSSKKGTSSNDDIDTKKRREPK</sequence>
<evidence type="ECO:0000256" key="1">
    <source>
        <dbReference type="SAM" id="MobiDB-lite"/>
    </source>
</evidence>
<feature type="region of interest" description="Disordered" evidence="1">
    <location>
        <begin position="138"/>
        <end position="159"/>
    </location>
</feature>
<feature type="transmembrane region" description="Helical" evidence="2">
    <location>
        <begin position="88"/>
        <end position="107"/>
    </location>
</feature>